<dbReference type="InterPro" id="IPR006168">
    <property type="entry name" value="G3P_DH_NAD-dep"/>
</dbReference>
<feature type="region of interest" description="Disordered" evidence="6">
    <location>
        <begin position="1"/>
        <end position="40"/>
    </location>
</feature>
<name>A0ABY8TTZ7_TETOB</name>
<keyword evidence="4" id="KW-0520">NAD</keyword>
<gene>
    <name evidence="8" type="ORF">OEZ85_011846</name>
</gene>
<dbReference type="Pfam" id="PF01210">
    <property type="entry name" value="NAD_Gly3P_dh_N"/>
    <property type="match status" value="1"/>
</dbReference>
<sequence length="1136" mass="120987">MHSLQRQGLQQGTCTRANRRGRSARHAPAVPKAAGAQDPVSAAEELLSQLSSDALWPQLQPHFGSKLAGQLLDKAASVRDVQLPSSVQLPTGALAAIAASVPAADASAAFGDEGTPQDDVLSHDYDAQAVARYFKRRPVMVAQRAAQLASEMSSFGLPLLGDLWTGRLQANEHARAEQLRGVIERLGPAYVKVAQAMSTRVDLLSPEYYMQIQLLQDRVPPFPCDQAKEAMSKAFGRPVDQVFSQLSSKPVAAASLGQVYRGKLKPEFGGREVAVKVQRPDVLEQVCLDLYLMRQAAEAISALPEVKTDWASLIDNWAVRFLHEMDYTREAANANLFRQQMADAGVSGVVTADVIEEFSNDVVLTTQWMDGEKLSESRASDVRELCNTLLSAYLIQLLDTGLLHADPHPGNLIRTNDGKICVLDFGLMTEVTPEQRIALVEYIAHLSIQDWENVARDLQTLGFIPADAGDPVAMGMAPALGKILVQLSGGGGASKLNIDAVMAELEDLGSTYPFRIPPFFTLILRAFSVIEGIALAVDPDYAIVQECFPYMARRLLADDDPRIRKALRDVLYGGRSRLDVQRLIKMADAFSAYTTDGLEDNVAPGATATAVARPAAVAAGQIQREPVLNPAAKDALLAVFSRRGSYVQELLVEELVAAADALSRDALSQTLRVLLGSAPVAVAMSSLEALGPLRPLLLPLTTPLELLSRLAPAVQLTDEDEEALGVVRGVFQLVARMSPDSPTAAAAGSSGGYRSVGSADASNAASERTASKLCPAVGVIGAGSYGTALAIHCARAGHPTVIWCRSQEVADEINTQHTNSRRLPGHSCPKQLRATTDLAGMVRASTLLLLAVPSAHIASTVQRCVEHLPPDAVLVCCAKGITTDTLQTMEELLLEVVPRPQHCQLAYLSGPSFAAEVAAGMPTGLTIAAREESVAKQVQWWLSAANLRCYRTTDVVGLEFGGALKNSIAIACGMADGKGYGANGRAMIITRGLHEMTRLAVAKGANPMTLGGLGGMGDLILTCTGDASRNRTLGYRLGCGESMASILEGMHGAVAEGVATTRAAKLLADSLGLAVPIISGLYTILYEDADIDDVVRGLLCLPLTSELDARMFSYEPDKEASSQQQPQQQAAYGCGV</sequence>
<proteinExistence type="inferred from homology"/>
<dbReference type="CDD" id="cd05121">
    <property type="entry name" value="ABC1_ADCK3-like"/>
    <property type="match status" value="1"/>
</dbReference>
<dbReference type="Gene3D" id="3.40.50.720">
    <property type="entry name" value="NAD(P)-binding Rossmann-like Domain"/>
    <property type="match status" value="1"/>
</dbReference>
<feature type="domain" description="Protein kinase" evidence="7">
    <location>
        <begin position="245"/>
        <end position="578"/>
    </location>
</feature>
<keyword evidence="9" id="KW-1185">Reference proteome</keyword>
<feature type="region of interest" description="Disordered" evidence="6">
    <location>
        <begin position="1117"/>
        <end position="1136"/>
    </location>
</feature>
<evidence type="ECO:0000256" key="1">
    <source>
        <dbReference type="ARBA" id="ARBA00009670"/>
    </source>
</evidence>
<dbReference type="NCBIfam" id="NF000942">
    <property type="entry name" value="PRK00094.1-4"/>
    <property type="match status" value="1"/>
</dbReference>
<dbReference type="InterPro" id="IPR000719">
    <property type="entry name" value="Prot_kinase_dom"/>
</dbReference>
<dbReference type="InterPro" id="IPR011128">
    <property type="entry name" value="G3P_DH_NAD-dep_N"/>
</dbReference>
<evidence type="ECO:0000256" key="6">
    <source>
        <dbReference type="SAM" id="MobiDB-lite"/>
    </source>
</evidence>
<dbReference type="InterPro" id="IPR013328">
    <property type="entry name" value="6PGD_dom2"/>
</dbReference>
<dbReference type="PANTHER" id="PTHR10566:SF118">
    <property type="entry name" value="PROTEIN KINASE DOMAIN-CONTAINING PROTEIN"/>
    <property type="match status" value="1"/>
</dbReference>
<evidence type="ECO:0000256" key="2">
    <source>
        <dbReference type="ARBA" id="ARBA00011009"/>
    </source>
</evidence>
<dbReference type="HAMAP" id="MF_00394">
    <property type="entry name" value="NAD_Glyc3P_dehydrog"/>
    <property type="match status" value="1"/>
</dbReference>
<reference evidence="8 9" key="1">
    <citation type="submission" date="2023-05" db="EMBL/GenBank/DDBJ databases">
        <title>A 100% complete, gapless, phased diploid assembly of the Scenedesmus obliquus UTEX 3031 genome.</title>
        <authorList>
            <person name="Biondi T.C."/>
            <person name="Hanschen E.R."/>
            <person name="Kwon T."/>
            <person name="Eng W."/>
            <person name="Kruse C.P.S."/>
            <person name="Koehler S.I."/>
            <person name="Kunde Y."/>
            <person name="Gleasner C.D."/>
            <person name="You Mak K.T."/>
            <person name="Polle J."/>
            <person name="Hovde B.T."/>
            <person name="Starkenburg S.R."/>
        </authorList>
    </citation>
    <scope>NUCLEOTIDE SEQUENCE [LARGE SCALE GENOMIC DNA]</scope>
    <source>
        <strain evidence="8 9">DOE0152z</strain>
    </source>
</reference>
<dbReference type="InterPro" id="IPR050154">
    <property type="entry name" value="UbiB_kinase"/>
</dbReference>
<keyword evidence="3 4" id="KW-0560">Oxidoreductase</keyword>
<protein>
    <recommendedName>
        <fullName evidence="5">Glycerol-3-phosphate dehydrogenase [NAD(+)]</fullName>
        <ecNumber evidence="5">1.1.1.8</ecNumber>
    </recommendedName>
</protein>
<evidence type="ECO:0000256" key="4">
    <source>
        <dbReference type="RuleBase" id="RU000437"/>
    </source>
</evidence>
<dbReference type="SUPFAM" id="SSF56112">
    <property type="entry name" value="Protein kinase-like (PK-like)"/>
    <property type="match status" value="1"/>
</dbReference>
<dbReference type="SUPFAM" id="SSF48179">
    <property type="entry name" value="6-phosphogluconate dehydrogenase C-terminal domain-like"/>
    <property type="match status" value="1"/>
</dbReference>
<dbReference type="EMBL" id="CP126210">
    <property type="protein sequence ID" value="WIA11751.1"/>
    <property type="molecule type" value="Genomic_DNA"/>
</dbReference>
<evidence type="ECO:0000313" key="8">
    <source>
        <dbReference type="EMBL" id="WIA11751.1"/>
    </source>
</evidence>
<dbReference type="InterPro" id="IPR036291">
    <property type="entry name" value="NAD(P)-bd_dom_sf"/>
</dbReference>
<dbReference type="PROSITE" id="PS50011">
    <property type="entry name" value="PROTEIN_KINASE_DOM"/>
    <property type="match status" value="1"/>
</dbReference>
<comment type="catalytic activity">
    <reaction evidence="5">
        <text>sn-glycerol 3-phosphate + NAD(+) = dihydroxyacetone phosphate + NADH + H(+)</text>
        <dbReference type="Rhea" id="RHEA:11092"/>
        <dbReference type="ChEBI" id="CHEBI:15378"/>
        <dbReference type="ChEBI" id="CHEBI:57540"/>
        <dbReference type="ChEBI" id="CHEBI:57597"/>
        <dbReference type="ChEBI" id="CHEBI:57642"/>
        <dbReference type="ChEBI" id="CHEBI:57945"/>
        <dbReference type="EC" id="1.1.1.8"/>
    </reaction>
</comment>
<dbReference type="Proteomes" id="UP001244341">
    <property type="component" value="Chromosome 3b"/>
</dbReference>
<dbReference type="Pfam" id="PF03109">
    <property type="entry name" value="ABC1"/>
    <property type="match status" value="1"/>
</dbReference>
<dbReference type="InterPro" id="IPR011009">
    <property type="entry name" value="Kinase-like_dom_sf"/>
</dbReference>
<dbReference type="NCBIfam" id="NF000940">
    <property type="entry name" value="PRK00094.1-2"/>
    <property type="match status" value="1"/>
</dbReference>
<evidence type="ECO:0000313" key="9">
    <source>
        <dbReference type="Proteomes" id="UP001244341"/>
    </source>
</evidence>
<dbReference type="Gene3D" id="1.10.1040.10">
    <property type="entry name" value="N-(1-d-carboxylethyl)-l-norvaline Dehydrogenase, domain 2"/>
    <property type="match status" value="1"/>
</dbReference>
<dbReference type="InterPro" id="IPR008927">
    <property type="entry name" value="6-PGluconate_DH-like_C_sf"/>
</dbReference>
<evidence type="ECO:0000256" key="3">
    <source>
        <dbReference type="ARBA" id="ARBA00023002"/>
    </source>
</evidence>
<feature type="compositionally biased region" description="Polar residues" evidence="6">
    <location>
        <begin position="1"/>
        <end position="16"/>
    </location>
</feature>
<evidence type="ECO:0000259" key="7">
    <source>
        <dbReference type="PROSITE" id="PS50011"/>
    </source>
</evidence>
<dbReference type="EC" id="1.1.1.8" evidence="5"/>
<feature type="compositionally biased region" description="Low complexity" evidence="6">
    <location>
        <begin position="1121"/>
        <end position="1136"/>
    </location>
</feature>
<dbReference type="InterPro" id="IPR006109">
    <property type="entry name" value="G3P_DH_NAD-dep_C"/>
</dbReference>
<comment type="similarity">
    <text evidence="1">Belongs to the protein kinase superfamily. ADCK protein kinase family.</text>
</comment>
<dbReference type="InterPro" id="IPR004147">
    <property type="entry name" value="ABC1_dom"/>
</dbReference>
<dbReference type="PANTHER" id="PTHR10566">
    <property type="entry name" value="CHAPERONE-ACTIVITY OF BC1 COMPLEX CABC1 -RELATED"/>
    <property type="match status" value="1"/>
</dbReference>
<comment type="similarity">
    <text evidence="2 4">Belongs to the NAD-dependent glycerol-3-phosphate dehydrogenase family.</text>
</comment>
<dbReference type="Pfam" id="PF07479">
    <property type="entry name" value="NAD_Gly3P_dh_C"/>
    <property type="match status" value="1"/>
</dbReference>
<organism evidence="8 9">
    <name type="scientific">Tetradesmus obliquus</name>
    <name type="common">Green alga</name>
    <name type="synonym">Acutodesmus obliquus</name>
    <dbReference type="NCBI Taxonomy" id="3088"/>
    <lineage>
        <taxon>Eukaryota</taxon>
        <taxon>Viridiplantae</taxon>
        <taxon>Chlorophyta</taxon>
        <taxon>core chlorophytes</taxon>
        <taxon>Chlorophyceae</taxon>
        <taxon>CS clade</taxon>
        <taxon>Sphaeropleales</taxon>
        <taxon>Scenedesmaceae</taxon>
        <taxon>Tetradesmus</taxon>
    </lineage>
</organism>
<dbReference type="Gene3D" id="1.10.510.10">
    <property type="entry name" value="Transferase(Phosphotransferase) domain 1"/>
    <property type="match status" value="1"/>
</dbReference>
<evidence type="ECO:0000256" key="5">
    <source>
        <dbReference type="RuleBase" id="RU361243"/>
    </source>
</evidence>
<dbReference type="PRINTS" id="PR00077">
    <property type="entry name" value="GPDHDRGNASE"/>
</dbReference>
<dbReference type="SUPFAM" id="SSF51735">
    <property type="entry name" value="NAD(P)-binding Rossmann-fold domains"/>
    <property type="match status" value="1"/>
</dbReference>
<accession>A0ABY8TTZ7</accession>